<feature type="transmembrane region" description="Helical" evidence="7">
    <location>
        <begin position="204"/>
        <end position="225"/>
    </location>
</feature>
<dbReference type="Pfam" id="PF03601">
    <property type="entry name" value="Cons_hypoth698"/>
    <property type="match status" value="1"/>
</dbReference>
<dbReference type="PANTHER" id="PTHR30106:SF2">
    <property type="entry name" value="UPF0324 INNER MEMBRANE PROTEIN YEIH"/>
    <property type="match status" value="1"/>
</dbReference>
<name>A0A1H7KIH8_9SPHN</name>
<keyword evidence="5 7" id="KW-1133">Transmembrane helix</keyword>
<dbReference type="EMBL" id="FNZZ01000002">
    <property type="protein sequence ID" value="SEK86661.1"/>
    <property type="molecule type" value="Genomic_DNA"/>
</dbReference>
<feature type="transmembrane region" description="Helical" evidence="7">
    <location>
        <begin position="295"/>
        <end position="314"/>
    </location>
</feature>
<organism evidence="8 9">
    <name type="scientific">Sphingomonas palmae</name>
    <dbReference type="NCBI Taxonomy" id="1855283"/>
    <lineage>
        <taxon>Bacteria</taxon>
        <taxon>Pseudomonadati</taxon>
        <taxon>Pseudomonadota</taxon>
        <taxon>Alphaproteobacteria</taxon>
        <taxon>Sphingomonadales</taxon>
        <taxon>Sphingomonadaceae</taxon>
        <taxon>Sphingomonas</taxon>
    </lineage>
</organism>
<gene>
    <name evidence="8" type="ORF">SAMN05216382_1001</name>
</gene>
<reference evidence="9" key="1">
    <citation type="submission" date="2016-10" db="EMBL/GenBank/DDBJ databases">
        <authorList>
            <person name="Varghese N."/>
            <person name="Submissions S."/>
        </authorList>
    </citation>
    <scope>NUCLEOTIDE SEQUENCE [LARGE SCALE GENOMIC DNA]</scope>
    <source>
        <strain evidence="9">JS21-1</strain>
    </source>
</reference>
<dbReference type="PANTHER" id="PTHR30106">
    <property type="entry name" value="INNER MEMBRANE PROTEIN YEIH-RELATED"/>
    <property type="match status" value="1"/>
</dbReference>
<evidence type="ECO:0000256" key="4">
    <source>
        <dbReference type="ARBA" id="ARBA00022692"/>
    </source>
</evidence>
<evidence type="ECO:0000256" key="1">
    <source>
        <dbReference type="ARBA" id="ARBA00004651"/>
    </source>
</evidence>
<dbReference type="AlphaFoldDB" id="A0A1H7KIH8"/>
<comment type="similarity">
    <text evidence="2">Belongs to the UPF0324 family.</text>
</comment>
<evidence type="ECO:0000313" key="9">
    <source>
        <dbReference type="Proteomes" id="UP000199214"/>
    </source>
</evidence>
<dbReference type="Proteomes" id="UP000199214">
    <property type="component" value="Unassembled WGS sequence"/>
</dbReference>
<feature type="transmembrane region" description="Helical" evidence="7">
    <location>
        <begin position="266"/>
        <end position="289"/>
    </location>
</feature>
<feature type="transmembrane region" description="Helical" evidence="7">
    <location>
        <begin position="231"/>
        <end position="254"/>
    </location>
</feature>
<dbReference type="GO" id="GO:0005886">
    <property type="term" value="C:plasma membrane"/>
    <property type="evidence" value="ECO:0007669"/>
    <property type="project" value="UniProtKB-SubCell"/>
</dbReference>
<keyword evidence="4 7" id="KW-0812">Transmembrane</keyword>
<sequence>MAATRSATLPMAADLYGDLEPSPKATWRDHVPGLIIVAAGTLSAGFISDHYGAPLTLMSLLIGLALNFLSADARLTPGLAFASRSLLRWGIVLVGLRVTFGQIVALGPVALLAVLVIVAVTIGCGVLVGRRLGFDAAFGTLAGGAVAICGASAAMALATTLGERRASQAQLTLVLVGISALSALAMVTYPFVAHWLHMSDLKAGFLLGASIHDVAQALGAGYSYSDAAGQIAAIVKLTRVALLAPVLAIVAMFLPRGEKSGKRQGLPWFVVGFFVLAGVNSTGVIPALVTGTAERVAAGLLAAAVTATAIRSPLSQLLEAGPRPMLVIAASTLCAFVLALGAAMFLIG</sequence>
<proteinExistence type="inferred from homology"/>
<comment type="subcellular location">
    <subcellularLocation>
        <location evidence="1">Cell membrane</location>
        <topology evidence="1">Multi-pass membrane protein</topology>
    </subcellularLocation>
</comment>
<evidence type="ECO:0000313" key="8">
    <source>
        <dbReference type="EMBL" id="SEK86661.1"/>
    </source>
</evidence>
<dbReference type="InterPro" id="IPR018383">
    <property type="entry name" value="UPF0324_pro"/>
</dbReference>
<feature type="transmembrane region" description="Helical" evidence="7">
    <location>
        <begin position="136"/>
        <end position="159"/>
    </location>
</feature>
<feature type="transmembrane region" description="Helical" evidence="7">
    <location>
        <begin position="110"/>
        <end position="129"/>
    </location>
</feature>
<evidence type="ECO:0000256" key="7">
    <source>
        <dbReference type="SAM" id="Phobius"/>
    </source>
</evidence>
<feature type="transmembrane region" description="Helical" evidence="7">
    <location>
        <begin position="171"/>
        <end position="192"/>
    </location>
</feature>
<keyword evidence="9" id="KW-1185">Reference proteome</keyword>
<evidence type="ECO:0000256" key="3">
    <source>
        <dbReference type="ARBA" id="ARBA00022475"/>
    </source>
</evidence>
<keyword evidence="6 7" id="KW-0472">Membrane</keyword>
<evidence type="ECO:0000256" key="2">
    <source>
        <dbReference type="ARBA" id="ARBA00007977"/>
    </source>
</evidence>
<evidence type="ECO:0000256" key="5">
    <source>
        <dbReference type="ARBA" id="ARBA00022989"/>
    </source>
</evidence>
<feature type="transmembrane region" description="Helical" evidence="7">
    <location>
        <begin position="326"/>
        <end position="347"/>
    </location>
</feature>
<accession>A0A1H7KIH8</accession>
<keyword evidence="3" id="KW-1003">Cell membrane</keyword>
<protein>
    <submittedName>
        <fullName evidence="8">Conserved hypothetical integral membrane protein</fullName>
    </submittedName>
</protein>
<evidence type="ECO:0000256" key="6">
    <source>
        <dbReference type="ARBA" id="ARBA00023136"/>
    </source>
</evidence>